<dbReference type="GO" id="GO:0015937">
    <property type="term" value="P:coenzyme A biosynthetic process"/>
    <property type="evidence" value="ECO:0007669"/>
    <property type="project" value="UniProtKB-KW"/>
</dbReference>
<keyword evidence="1" id="KW-0173">Coenzyme A biosynthesis</keyword>
<evidence type="ECO:0000256" key="1">
    <source>
        <dbReference type="ARBA" id="ARBA00022993"/>
    </source>
</evidence>
<sequence length="248" mass="26867">MLQSVGNEHDNHYLSAQSNSIEALVASRNDGKRHLLLACAHATVPVIVEALAKHEGALSIRIVLTQSATHFLGGQSAEQPTVSSLLHLPNVDAVYRDHDEWGPQPWRRGARADMLVVAPLSANTLAKVANGMSDNLLTSVIRAWDTDASIDMKKKIILVAPAMNSAMWRNPITEKQIRVLSEDWGIKEGTFADGQNRSITGWFQVITPISKTLACGDTGGAMASVPSICEIIENRLSLGGPEETRQTD</sequence>
<dbReference type="InterPro" id="IPR036551">
    <property type="entry name" value="Flavin_trans-like"/>
</dbReference>
<organism evidence="4 5">
    <name type="scientific">Staphylotrichum longicolle</name>
    <dbReference type="NCBI Taxonomy" id="669026"/>
    <lineage>
        <taxon>Eukaryota</taxon>
        <taxon>Fungi</taxon>
        <taxon>Dikarya</taxon>
        <taxon>Ascomycota</taxon>
        <taxon>Pezizomycotina</taxon>
        <taxon>Sordariomycetes</taxon>
        <taxon>Sordariomycetidae</taxon>
        <taxon>Sordariales</taxon>
        <taxon>Chaetomiaceae</taxon>
        <taxon>Staphylotrichum</taxon>
    </lineage>
</organism>
<feature type="domain" description="Flavoprotein" evidence="3">
    <location>
        <begin position="45"/>
        <end position="201"/>
    </location>
</feature>
<evidence type="ECO:0000256" key="2">
    <source>
        <dbReference type="ARBA" id="ARBA00038350"/>
    </source>
</evidence>
<gene>
    <name evidence="4" type="ORF">NEMBOFW57_006029</name>
</gene>
<dbReference type="PANTHER" id="PTHR14359">
    <property type="entry name" value="HOMO-OLIGOMERIC FLAVIN CONTAINING CYS DECARBOXYLASE FAMILY"/>
    <property type="match status" value="1"/>
</dbReference>
<accession>A0AAD4HWH1</accession>
<reference evidence="4" key="1">
    <citation type="submission" date="2023-02" db="EMBL/GenBank/DDBJ databases">
        <authorList>
            <person name="Palmer J.M."/>
        </authorList>
    </citation>
    <scope>NUCLEOTIDE SEQUENCE</scope>
    <source>
        <strain evidence="4">FW57</strain>
    </source>
</reference>
<evidence type="ECO:0000313" key="4">
    <source>
        <dbReference type="EMBL" id="KAG7289654.1"/>
    </source>
</evidence>
<dbReference type="Pfam" id="PF02441">
    <property type="entry name" value="Flavoprotein"/>
    <property type="match status" value="1"/>
</dbReference>
<dbReference type="PANTHER" id="PTHR14359:SF6">
    <property type="entry name" value="PHOSPHOPANTOTHENOYLCYSTEINE DECARBOXYLASE"/>
    <property type="match status" value="1"/>
</dbReference>
<keyword evidence="5" id="KW-1185">Reference proteome</keyword>
<protein>
    <recommendedName>
        <fullName evidence="3">Flavoprotein domain-containing protein</fullName>
    </recommendedName>
</protein>
<dbReference type="AlphaFoldDB" id="A0AAD4HWH1"/>
<dbReference type="EMBL" id="JAHCVI010000002">
    <property type="protein sequence ID" value="KAG7289654.1"/>
    <property type="molecule type" value="Genomic_DNA"/>
</dbReference>
<comment type="caution">
    <text evidence="4">The sequence shown here is derived from an EMBL/GenBank/DDBJ whole genome shotgun (WGS) entry which is preliminary data.</text>
</comment>
<dbReference type="GO" id="GO:0010181">
    <property type="term" value="F:FMN binding"/>
    <property type="evidence" value="ECO:0007669"/>
    <property type="project" value="TreeGrafter"/>
</dbReference>
<name>A0AAD4HWH1_9PEZI</name>
<dbReference type="Proteomes" id="UP001197093">
    <property type="component" value="Unassembled WGS sequence"/>
</dbReference>
<dbReference type="Gene3D" id="3.40.50.1950">
    <property type="entry name" value="Flavin prenyltransferase-like"/>
    <property type="match status" value="1"/>
</dbReference>
<dbReference type="GO" id="GO:0004633">
    <property type="term" value="F:phosphopantothenoylcysteine decarboxylase activity"/>
    <property type="evidence" value="ECO:0007669"/>
    <property type="project" value="TreeGrafter"/>
</dbReference>
<dbReference type="SUPFAM" id="SSF52507">
    <property type="entry name" value="Homo-oligomeric flavin-containing Cys decarboxylases, HFCD"/>
    <property type="match status" value="1"/>
</dbReference>
<evidence type="ECO:0000313" key="5">
    <source>
        <dbReference type="Proteomes" id="UP001197093"/>
    </source>
</evidence>
<proteinExistence type="inferred from homology"/>
<dbReference type="InterPro" id="IPR003382">
    <property type="entry name" value="Flavoprotein"/>
</dbReference>
<evidence type="ECO:0000259" key="3">
    <source>
        <dbReference type="Pfam" id="PF02441"/>
    </source>
</evidence>
<comment type="similarity">
    <text evidence="2">Belongs to the HFCD (homooligomeric flavin containing Cys decarboxylase) superfamily.</text>
</comment>
<dbReference type="GO" id="GO:0071513">
    <property type="term" value="C:phosphopantothenoylcysteine decarboxylase complex"/>
    <property type="evidence" value="ECO:0007669"/>
    <property type="project" value="TreeGrafter"/>
</dbReference>